<feature type="compositionally biased region" description="Basic residues" evidence="4">
    <location>
        <begin position="617"/>
        <end position="628"/>
    </location>
</feature>
<feature type="region of interest" description="Disordered" evidence="4">
    <location>
        <begin position="512"/>
        <end position="543"/>
    </location>
</feature>
<feature type="coiled-coil region" evidence="3">
    <location>
        <begin position="207"/>
        <end position="272"/>
    </location>
</feature>
<sequence length="745" mass="84647">NQSAGSDIASPRCGKGWTDFSLTFTVMAAFRDFEIDWLSLCQDCTECWTASDLQLAAELGKTLLERNKELETSLRQHQNVIEDQTQEIEYLTKQTAALREVNDSRLRIYEQLEVSIQDLERANQRLTVDNSADKKHIKSLCAQIDSLESRCEELQKSVDEMTVAQETVRRRQRRSVCTPDEPVAPKFEMITQNTLPPSCESSCDEEVTQLLQQLQESKTQRSKEQRRIQDLEEQTQLLIQENTCLEEQLIMLTQKEEDMKSLQEELTTLEEIRQGHLCRRCLRETDERSLTAEDDDDDISVIDSLVNESHRNSVLMQLQESLGESVQGDNPYRDLVEKYEALLKVQRHPGIIRPPQTVSSNNCLSLQEELQLSGDFSSFHKDDEDVDSEGETRMPQRKEPLKSANGKAFSATPTDFSEAETSSSGFYDETSNKVTQTDFPPGSFLCTISDGDDCKFSIYDDASPVESRFRKTPEYRQLFREIFAVLKRAAEAKDEGEKLPLLDDFTPICEELPKVPPVTPAREDPPSDIPDPEEELENSVISDEPSEDYTVETMVITNSHISNVPYEICQEVLEVMTNVLDHKGSMVNTSMEKMIELEEKKKPTRDILEYLSSGVGSKKKSNSKKHSPRTASEPVTAVVGMNAKVSYTNKVTRRKKEVRMNDSPCRTPERSSWCVSAGSDLSNNLRKEENIPNEHRHSSVWDSHPLTSAASQVATLKMLEKSYAEVLRQTKRPKGTNRVVTANRK</sequence>
<gene>
    <name evidence="5" type="ORF">g.20408</name>
</gene>
<keyword evidence="2 3" id="KW-0175">Coiled coil</keyword>
<evidence type="ECO:0000256" key="4">
    <source>
        <dbReference type="SAM" id="MobiDB-lite"/>
    </source>
</evidence>
<proteinExistence type="inferred from homology"/>
<evidence type="ECO:0000256" key="3">
    <source>
        <dbReference type="SAM" id="Coils"/>
    </source>
</evidence>
<feature type="coiled-coil region" evidence="3">
    <location>
        <begin position="67"/>
        <end position="164"/>
    </location>
</feature>
<evidence type="ECO:0000256" key="2">
    <source>
        <dbReference type="ARBA" id="ARBA00023054"/>
    </source>
</evidence>
<dbReference type="PANTHER" id="PTHR19232">
    <property type="entry name" value="CENTROCORTIN FAMILY MEMBER"/>
    <property type="match status" value="1"/>
</dbReference>
<evidence type="ECO:0000313" key="5">
    <source>
        <dbReference type="EMBL" id="JAS08069.1"/>
    </source>
</evidence>
<accession>A0A1B6C441</accession>
<feature type="region of interest" description="Disordered" evidence="4">
    <location>
        <begin position="655"/>
        <end position="676"/>
    </location>
</feature>
<organism evidence="5">
    <name type="scientific">Clastoptera arizonana</name>
    <name type="common">Arizona spittle bug</name>
    <dbReference type="NCBI Taxonomy" id="38151"/>
    <lineage>
        <taxon>Eukaryota</taxon>
        <taxon>Metazoa</taxon>
        <taxon>Ecdysozoa</taxon>
        <taxon>Arthropoda</taxon>
        <taxon>Hexapoda</taxon>
        <taxon>Insecta</taxon>
        <taxon>Pterygota</taxon>
        <taxon>Neoptera</taxon>
        <taxon>Paraneoptera</taxon>
        <taxon>Hemiptera</taxon>
        <taxon>Auchenorrhyncha</taxon>
        <taxon>Cercopoidea</taxon>
        <taxon>Clastopteridae</taxon>
        <taxon>Clastoptera</taxon>
    </lineage>
</organism>
<feature type="compositionally biased region" description="Basic and acidic residues" evidence="4">
    <location>
        <begin position="390"/>
        <end position="401"/>
    </location>
</feature>
<dbReference type="InterPro" id="IPR026079">
    <property type="entry name" value="CDR2"/>
</dbReference>
<dbReference type="AlphaFoldDB" id="A0A1B6C441"/>
<protein>
    <submittedName>
        <fullName evidence="5">Uncharacterized protein</fullName>
    </submittedName>
</protein>
<feature type="region of interest" description="Disordered" evidence="4">
    <location>
        <begin position="611"/>
        <end position="634"/>
    </location>
</feature>
<dbReference type="PANTHER" id="PTHR19232:SF7">
    <property type="entry name" value="CENTROCORTIN, ISOFORM A"/>
    <property type="match status" value="1"/>
</dbReference>
<dbReference type="EMBL" id="GEDC01029229">
    <property type="protein sequence ID" value="JAS08069.1"/>
    <property type="molecule type" value="Transcribed_RNA"/>
</dbReference>
<evidence type="ECO:0000256" key="1">
    <source>
        <dbReference type="ARBA" id="ARBA00009019"/>
    </source>
</evidence>
<name>A0A1B6C441_9HEMI</name>
<feature type="compositionally biased region" description="Polar residues" evidence="4">
    <location>
        <begin position="411"/>
        <end position="425"/>
    </location>
</feature>
<comment type="similarity">
    <text evidence="1">Belongs to the CDR2 family.</text>
</comment>
<reference evidence="5" key="1">
    <citation type="submission" date="2015-12" db="EMBL/GenBank/DDBJ databases">
        <title>De novo transcriptome assembly of four potential Pierce s Disease insect vectors from Arizona vineyards.</title>
        <authorList>
            <person name="Tassone E.E."/>
        </authorList>
    </citation>
    <scope>NUCLEOTIDE SEQUENCE</scope>
</reference>
<feature type="region of interest" description="Disordered" evidence="4">
    <location>
        <begin position="375"/>
        <end position="434"/>
    </location>
</feature>
<feature type="non-terminal residue" evidence="5">
    <location>
        <position position="1"/>
    </location>
</feature>